<evidence type="ECO:0000313" key="4">
    <source>
        <dbReference type="EMBL" id="MBE7942825.1"/>
    </source>
</evidence>
<organism evidence="4 5">
    <name type="scientific">Ramlibacter aquaticus</name>
    <dbReference type="NCBI Taxonomy" id="2780094"/>
    <lineage>
        <taxon>Bacteria</taxon>
        <taxon>Pseudomonadati</taxon>
        <taxon>Pseudomonadota</taxon>
        <taxon>Betaproteobacteria</taxon>
        <taxon>Burkholderiales</taxon>
        <taxon>Comamonadaceae</taxon>
        <taxon>Ramlibacter</taxon>
    </lineage>
</organism>
<evidence type="ECO:0000256" key="3">
    <source>
        <dbReference type="SAM" id="Coils"/>
    </source>
</evidence>
<dbReference type="PANTHER" id="PTHR30203:SF33">
    <property type="entry name" value="BLR4455 PROTEIN"/>
    <property type="match status" value="1"/>
</dbReference>
<dbReference type="Gene3D" id="1.20.1600.10">
    <property type="entry name" value="Outer membrane efflux proteins (OEP)"/>
    <property type="match status" value="1"/>
</dbReference>
<dbReference type="SUPFAM" id="SSF56954">
    <property type="entry name" value="Outer membrane efflux proteins (OEP)"/>
    <property type="match status" value="1"/>
</dbReference>
<keyword evidence="2" id="KW-0449">Lipoprotein</keyword>
<protein>
    <submittedName>
        <fullName evidence="4">Efflux transporter outer membrane subunit</fullName>
    </submittedName>
</protein>
<keyword evidence="2" id="KW-1134">Transmembrane beta strand</keyword>
<name>A0ABR9SKE6_9BURK</name>
<dbReference type="PANTHER" id="PTHR30203">
    <property type="entry name" value="OUTER MEMBRANE CATION EFFLUX PROTEIN"/>
    <property type="match status" value="1"/>
</dbReference>
<feature type="coiled-coil region" evidence="3">
    <location>
        <begin position="349"/>
        <end position="420"/>
    </location>
</feature>
<feature type="non-terminal residue" evidence="4">
    <location>
        <position position="1"/>
    </location>
</feature>
<evidence type="ECO:0000256" key="1">
    <source>
        <dbReference type="ARBA" id="ARBA00007613"/>
    </source>
</evidence>
<keyword evidence="2" id="KW-0812">Transmembrane</keyword>
<keyword evidence="5" id="KW-1185">Reference proteome</keyword>
<dbReference type="InterPro" id="IPR010131">
    <property type="entry name" value="MdtP/NodT-like"/>
</dbReference>
<keyword evidence="2" id="KW-0472">Membrane</keyword>
<gene>
    <name evidence="4" type="ORF">IM725_19845</name>
</gene>
<dbReference type="EMBL" id="JADDOJ010000154">
    <property type="protein sequence ID" value="MBE7942825.1"/>
    <property type="molecule type" value="Genomic_DNA"/>
</dbReference>
<comment type="similarity">
    <text evidence="1 2">Belongs to the outer membrane factor (OMF) (TC 1.B.17) family.</text>
</comment>
<dbReference type="RefSeq" id="WP_193782369.1">
    <property type="nucleotide sequence ID" value="NZ_JADDOJ010000154.1"/>
</dbReference>
<dbReference type="InterPro" id="IPR003423">
    <property type="entry name" value="OMP_efflux"/>
</dbReference>
<keyword evidence="2" id="KW-0564">Palmitate</keyword>
<accession>A0ABR9SKE6</accession>
<dbReference type="Pfam" id="PF02321">
    <property type="entry name" value="OEP"/>
    <property type="match status" value="2"/>
</dbReference>
<reference evidence="4 5" key="1">
    <citation type="submission" date="2020-10" db="EMBL/GenBank/DDBJ databases">
        <title>Draft genome of Ramlibacter aquaticus LMG 30558.</title>
        <authorList>
            <person name="Props R."/>
        </authorList>
    </citation>
    <scope>NUCLEOTIDE SEQUENCE [LARGE SCALE GENOMIC DNA]</scope>
    <source>
        <strain evidence="4 5">LMG 30558</strain>
    </source>
</reference>
<proteinExistence type="inferred from homology"/>
<comment type="subcellular location">
    <subcellularLocation>
        <location evidence="2">Cell membrane</location>
        <topology evidence="2">Lipid-anchor</topology>
    </subcellularLocation>
</comment>
<evidence type="ECO:0000313" key="5">
    <source>
        <dbReference type="Proteomes" id="UP000715965"/>
    </source>
</evidence>
<sequence>QQFLPGESVPQRWWTAFGDTTLDAAVERALQANPGLAASLATLRAAQESVAAQRAAAWPSVQLGLQTARAKAGGTGAGANVVPGTPPAGSDPGGAYSFHTAQLSVGFTPDVFGGNHRLVEGLQAQAQVQRFQLEAARTALAANVVGAAVQDALLRRQRALLEASLQDGARALDVARRQWQAGAISHLDLSLQENALAQLRQQLPPLQRQFEQNRDLLQALLGDGPDAQAPAFDLDRLALPTRLPLVLPGALVERRPDVRAAQAQLQAASAQVGVAVAARLPQFSISGELGGGAATVAQMFSPGGRFFALMAGVLQPVFDAGALQHRESAARANLDAAAAQYRSVVIAALQNVADALHALQADAQALQAAGEAAESAVRARDLTRRQFGHGYLDRVALISAEQAARQAQAALAQAQAARLADTAALFQALGGSEPPAR</sequence>
<dbReference type="Proteomes" id="UP000715965">
    <property type="component" value="Unassembled WGS sequence"/>
</dbReference>
<comment type="caution">
    <text evidence="4">The sequence shown here is derived from an EMBL/GenBank/DDBJ whole genome shotgun (WGS) entry which is preliminary data.</text>
</comment>
<dbReference type="Gene3D" id="2.20.200.10">
    <property type="entry name" value="Outer membrane efflux proteins (OEP)"/>
    <property type="match status" value="1"/>
</dbReference>
<evidence type="ECO:0000256" key="2">
    <source>
        <dbReference type="RuleBase" id="RU362097"/>
    </source>
</evidence>
<dbReference type="NCBIfam" id="TIGR01845">
    <property type="entry name" value="outer_NodT"/>
    <property type="match status" value="1"/>
</dbReference>
<keyword evidence="3" id="KW-0175">Coiled coil</keyword>